<reference evidence="2 3" key="1">
    <citation type="submission" date="2020-12" db="EMBL/GenBank/DDBJ databases">
        <title>FDA dAtabase for Regulatory Grade micrObial Sequences (FDA-ARGOS): Supporting development and validation of Infectious Disease Dx tests.</title>
        <authorList>
            <person name="Nelson B."/>
            <person name="Plummer A."/>
            <person name="Tallon L."/>
            <person name="Sadzewicz L."/>
            <person name="Zhao X."/>
            <person name="Boylan J."/>
            <person name="Ott S."/>
            <person name="Bowen H."/>
            <person name="Vavikolanu K."/>
            <person name="Mehta A."/>
            <person name="Aluvathingal J."/>
            <person name="Nadendla S."/>
            <person name="Myers T."/>
            <person name="Yan Y."/>
            <person name="Sichtig H."/>
        </authorList>
    </citation>
    <scope>NUCLEOTIDE SEQUENCE [LARGE SCALE GENOMIC DNA]</scope>
    <source>
        <strain evidence="2 3">FDAARGOS_1049</strain>
    </source>
</reference>
<feature type="chain" id="PRO_5033058337" description="Copper-binding protein" evidence="1">
    <location>
        <begin position="35"/>
        <end position="203"/>
    </location>
</feature>
<dbReference type="Proteomes" id="UP000595610">
    <property type="component" value="Chromosome 1"/>
</dbReference>
<dbReference type="KEGG" id="pgis:I6I06_12885"/>
<keyword evidence="3" id="KW-1185">Reference proteome</keyword>
<accession>A0A7T4N0X2</accession>
<evidence type="ECO:0000313" key="3">
    <source>
        <dbReference type="Proteomes" id="UP000595610"/>
    </source>
</evidence>
<dbReference type="AlphaFoldDB" id="A0A7T4N0X2"/>
<name>A0A7T4N0X2_9BURK</name>
<keyword evidence="1" id="KW-0732">Signal</keyword>
<feature type="signal peptide" evidence="1">
    <location>
        <begin position="1"/>
        <end position="34"/>
    </location>
</feature>
<gene>
    <name evidence="2" type="ORF">I6I06_12885</name>
</gene>
<evidence type="ECO:0000313" key="2">
    <source>
        <dbReference type="EMBL" id="QQC63196.1"/>
    </source>
</evidence>
<organism evidence="2 3">
    <name type="scientific">Paraburkholderia ginsengisoli</name>
    <dbReference type="NCBI Taxonomy" id="311231"/>
    <lineage>
        <taxon>Bacteria</taxon>
        <taxon>Pseudomonadati</taxon>
        <taxon>Pseudomonadota</taxon>
        <taxon>Betaproteobacteria</taxon>
        <taxon>Burkholderiales</taxon>
        <taxon>Burkholderiaceae</taxon>
        <taxon>Paraburkholderia</taxon>
    </lineage>
</organism>
<proteinExistence type="predicted"/>
<sequence length="203" mass="21787">MASLRRRGSWAAVMWKAAALAAVLTTASSQTVFAQNADALPDAGRAALAKADVVHAQVHVAAIDAAANSVTLRGPHGNLADVDVDPAVADVSRLRVGDKLNVAYKQALLLQIDRLATRGVRERIERTVAIPASEGFTSSAHRVRIVATVTKIDRKNRLVTLRGPRHRQVLQATQDIPLDKLKVGDSVRAEFVSAVAVELVRDR</sequence>
<dbReference type="RefSeq" id="WP_042326960.1">
    <property type="nucleotide sequence ID" value="NZ_CP066075.1"/>
</dbReference>
<protein>
    <recommendedName>
        <fullName evidence="4">Copper-binding protein</fullName>
    </recommendedName>
</protein>
<evidence type="ECO:0008006" key="4">
    <source>
        <dbReference type="Google" id="ProtNLM"/>
    </source>
</evidence>
<dbReference type="EMBL" id="CP066075">
    <property type="protein sequence ID" value="QQC63196.1"/>
    <property type="molecule type" value="Genomic_DNA"/>
</dbReference>
<evidence type="ECO:0000256" key="1">
    <source>
        <dbReference type="SAM" id="SignalP"/>
    </source>
</evidence>